<protein>
    <submittedName>
        <fullName evidence="2">Putative ovule protein</fullName>
    </submittedName>
</protein>
<dbReference type="Pfam" id="PF13966">
    <property type="entry name" value="zf-RVT"/>
    <property type="match status" value="1"/>
</dbReference>
<evidence type="ECO:0000313" key="2">
    <source>
        <dbReference type="EMBL" id="JAP28629.1"/>
    </source>
</evidence>
<organism evidence="2">
    <name type="scientific">Solanum chacoense</name>
    <name type="common">Chaco potato</name>
    <dbReference type="NCBI Taxonomy" id="4108"/>
    <lineage>
        <taxon>Eukaryota</taxon>
        <taxon>Viridiplantae</taxon>
        <taxon>Streptophyta</taxon>
        <taxon>Embryophyta</taxon>
        <taxon>Tracheophyta</taxon>
        <taxon>Spermatophyta</taxon>
        <taxon>Magnoliopsida</taxon>
        <taxon>eudicotyledons</taxon>
        <taxon>Gunneridae</taxon>
        <taxon>Pentapetalae</taxon>
        <taxon>asterids</taxon>
        <taxon>lamiids</taxon>
        <taxon>Solanales</taxon>
        <taxon>Solanaceae</taxon>
        <taxon>Solanoideae</taxon>
        <taxon>Solaneae</taxon>
        <taxon>Solanum</taxon>
    </lineage>
</organism>
<feature type="domain" description="Reverse transcriptase zinc-binding" evidence="1">
    <location>
        <begin position="5"/>
        <end position="71"/>
    </location>
</feature>
<proteinExistence type="predicted"/>
<reference evidence="2" key="1">
    <citation type="submission" date="2015-12" db="EMBL/GenBank/DDBJ databases">
        <title>Gene expression during late stages of embryo sac development: a critical building block for successful pollen-pistil interactions.</title>
        <authorList>
            <person name="Liu Y."/>
            <person name="Joly V."/>
            <person name="Sabar M."/>
            <person name="Matton D.P."/>
        </authorList>
    </citation>
    <scope>NUCLEOTIDE SEQUENCE</scope>
</reference>
<dbReference type="EMBL" id="GEDG01009930">
    <property type="protein sequence ID" value="JAP28629.1"/>
    <property type="molecule type" value="Transcribed_RNA"/>
</dbReference>
<accession>A0A0V0I7N5</accession>
<evidence type="ECO:0000259" key="1">
    <source>
        <dbReference type="Pfam" id="PF13966"/>
    </source>
</evidence>
<name>A0A0V0I7N5_SOLCH</name>
<dbReference type="InterPro" id="IPR026960">
    <property type="entry name" value="RVT-Znf"/>
</dbReference>
<sequence length="94" mass="10965">MLVNWPCKSIWKTKLSPKVICFSWLALLEASLTQDNLIRRKIHIVNRCFLCHQALETNRHLLHCPVATGIWNMFISVFGLKWVMPRSFKDALVS</sequence>
<dbReference type="AlphaFoldDB" id="A0A0V0I7N5"/>